<reference evidence="2 3" key="1">
    <citation type="submission" date="2019-03" db="EMBL/GenBank/DDBJ databases">
        <title>First draft genome of Liparis tanakae, snailfish: a comprehensive survey of snailfish specific genes.</title>
        <authorList>
            <person name="Kim W."/>
            <person name="Song I."/>
            <person name="Jeong J.-H."/>
            <person name="Kim D."/>
            <person name="Kim S."/>
            <person name="Ryu S."/>
            <person name="Song J.Y."/>
            <person name="Lee S.K."/>
        </authorList>
    </citation>
    <scope>NUCLEOTIDE SEQUENCE [LARGE SCALE GENOMIC DNA]</scope>
    <source>
        <tissue evidence="2">Muscle</tissue>
    </source>
</reference>
<protein>
    <submittedName>
        <fullName evidence="2">Uncharacterized protein</fullName>
    </submittedName>
</protein>
<name>A0A4Z2GJF6_9TELE</name>
<proteinExistence type="predicted"/>
<evidence type="ECO:0000256" key="1">
    <source>
        <dbReference type="SAM" id="MobiDB-lite"/>
    </source>
</evidence>
<sequence>MKCSYTPERTNVRGGGSGGGRTDAPAETKRENGGGSGEGCKSRHVKTTGSFEEPPSYGRDGGVKPGGRKGSRRQNLQKLILEILPAQQKRPPFPHFPYFIHGPLASGGSERRLRAAARHVYERCADETDRSEDMLKISVLKVTVPSTLIHSHRKGELQTVHID</sequence>
<dbReference type="EMBL" id="SRLO01000533">
    <property type="protein sequence ID" value="TNN52872.1"/>
    <property type="molecule type" value="Genomic_DNA"/>
</dbReference>
<gene>
    <name evidence="2" type="ORF">EYF80_036885</name>
</gene>
<dbReference type="Proteomes" id="UP000314294">
    <property type="component" value="Unassembled WGS sequence"/>
</dbReference>
<accession>A0A4Z2GJF6</accession>
<feature type="region of interest" description="Disordered" evidence="1">
    <location>
        <begin position="1"/>
        <end position="72"/>
    </location>
</feature>
<keyword evidence="3" id="KW-1185">Reference proteome</keyword>
<dbReference type="AlphaFoldDB" id="A0A4Z2GJF6"/>
<comment type="caution">
    <text evidence="2">The sequence shown here is derived from an EMBL/GenBank/DDBJ whole genome shotgun (WGS) entry which is preliminary data.</text>
</comment>
<organism evidence="2 3">
    <name type="scientific">Liparis tanakae</name>
    <name type="common">Tanaka's snailfish</name>
    <dbReference type="NCBI Taxonomy" id="230148"/>
    <lineage>
        <taxon>Eukaryota</taxon>
        <taxon>Metazoa</taxon>
        <taxon>Chordata</taxon>
        <taxon>Craniata</taxon>
        <taxon>Vertebrata</taxon>
        <taxon>Euteleostomi</taxon>
        <taxon>Actinopterygii</taxon>
        <taxon>Neopterygii</taxon>
        <taxon>Teleostei</taxon>
        <taxon>Neoteleostei</taxon>
        <taxon>Acanthomorphata</taxon>
        <taxon>Eupercaria</taxon>
        <taxon>Perciformes</taxon>
        <taxon>Cottioidei</taxon>
        <taxon>Cottales</taxon>
        <taxon>Liparidae</taxon>
        <taxon>Liparis</taxon>
    </lineage>
</organism>
<evidence type="ECO:0000313" key="3">
    <source>
        <dbReference type="Proteomes" id="UP000314294"/>
    </source>
</evidence>
<evidence type="ECO:0000313" key="2">
    <source>
        <dbReference type="EMBL" id="TNN52872.1"/>
    </source>
</evidence>